<dbReference type="PANTHER" id="PTHR30348">
    <property type="entry name" value="UNCHARACTERIZED PROTEIN YECE"/>
    <property type="match status" value="1"/>
</dbReference>
<dbReference type="InterPro" id="IPR002763">
    <property type="entry name" value="DUF72"/>
</dbReference>
<dbReference type="NCBIfam" id="NF007637">
    <property type="entry name" value="PRK10302.1"/>
    <property type="match status" value="1"/>
</dbReference>
<dbReference type="RefSeq" id="WP_025902981.1">
    <property type="nucleotide sequence ID" value="NZ_ATMJ01000017.1"/>
</dbReference>
<dbReference type="SUPFAM" id="SSF117396">
    <property type="entry name" value="TM1631-like"/>
    <property type="match status" value="1"/>
</dbReference>
<dbReference type="OrthoDB" id="9780310at2"/>
<name>A0A085JE48_9GAMM</name>
<evidence type="ECO:0000313" key="1">
    <source>
        <dbReference type="EMBL" id="KFD18744.1"/>
    </source>
</evidence>
<dbReference type="PANTHER" id="PTHR30348:SF9">
    <property type="entry name" value="UPF0759 PROTEIN YECE"/>
    <property type="match status" value="1"/>
</dbReference>
<reference evidence="1 2" key="1">
    <citation type="submission" date="2014-05" db="EMBL/GenBank/DDBJ databases">
        <title>ATOL: Assembling a taxonomically balanced genome-scale reconstruction of the evolutionary history of the Enterobacteriaceae.</title>
        <authorList>
            <person name="Plunkett G.III."/>
            <person name="Neeno-Eckwall E.C."/>
            <person name="Glasner J.D."/>
            <person name="Perna N.T."/>
        </authorList>
    </citation>
    <scope>NUCLEOTIDE SEQUENCE [LARGE SCALE GENOMIC DNA]</scope>
    <source>
        <strain evidence="1 2">ATCC 33301</strain>
    </source>
</reference>
<sequence length="273" mass="31253">MSLRIGLPQWQHPNWKRAGLHTLEEYARHFNCVEGNTTLYALPESETVLRWKAMTDEAFRFCFKFPASVSHNAQLRHCDDLLSEFLRRMDPLSERIAQYWLQLPARFSPAQLPDLWQFLSALPDTFNYGVEVRHPEFFARGEAERALNRGLADRGINRVILDSRAVHASPSRTAAALDAKAKKPKVPVHAVRTADAPMIRFIGSDDVNDSSALFSDWSARLEEWQTAHSPLLFIHTPEMGDVFPLLHRLWPQIQPYSDGLPSLPEWPDQASLF</sequence>
<dbReference type="Proteomes" id="UP000028602">
    <property type="component" value="Unassembled WGS sequence"/>
</dbReference>
<evidence type="ECO:0000313" key="2">
    <source>
        <dbReference type="Proteomes" id="UP000028602"/>
    </source>
</evidence>
<dbReference type="Pfam" id="PF01904">
    <property type="entry name" value="DUF72"/>
    <property type="match status" value="1"/>
</dbReference>
<keyword evidence="2" id="KW-1185">Reference proteome</keyword>
<protein>
    <submittedName>
        <fullName evidence="1">Uncharacterized protein</fullName>
    </submittedName>
</protein>
<organism evidence="1 2">
    <name type="scientific">Tatumella ptyseos ATCC 33301</name>
    <dbReference type="NCBI Taxonomy" id="1005995"/>
    <lineage>
        <taxon>Bacteria</taxon>
        <taxon>Pseudomonadati</taxon>
        <taxon>Pseudomonadota</taxon>
        <taxon>Gammaproteobacteria</taxon>
        <taxon>Enterobacterales</taxon>
        <taxon>Erwiniaceae</taxon>
        <taxon>Tatumella</taxon>
    </lineage>
</organism>
<comment type="caution">
    <text evidence="1">The sequence shown here is derived from an EMBL/GenBank/DDBJ whole genome shotgun (WGS) entry which is preliminary data.</text>
</comment>
<dbReference type="InterPro" id="IPR036520">
    <property type="entry name" value="UPF0759_sf"/>
</dbReference>
<dbReference type="eggNOG" id="COG1801">
    <property type="taxonomic scope" value="Bacteria"/>
</dbReference>
<accession>A0A085JE48</accession>
<dbReference type="AlphaFoldDB" id="A0A085JE48"/>
<gene>
    <name evidence="1" type="ORF">GTPT_2042</name>
</gene>
<dbReference type="EMBL" id="JMPR01000035">
    <property type="protein sequence ID" value="KFD18744.1"/>
    <property type="molecule type" value="Genomic_DNA"/>
</dbReference>
<proteinExistence type="predicted"/>
<dbReference type="Gene3D" id="3.20.20.410">
    <property type="entry name" value="Protein of unknown function UPF0759"/>
    <property type="match status" value="1"/>
</dbReference>